<reference evidence="2 3" key="1">
    <citation type="submission" date="2018-09" db="EMBL/GenBank/DDBJ databases">
        <authorList>
            <person name="Zhu H."/>
        </authorList>
    </citation>
    <scope>NUCLEOTIDE SEQUENCE [LARGE SCALE GENOMIC DNA]</scope>
    <source>
        <strain evidence="2 3">K1S02-6</strain>
    </source>
</reference>
<name>A0A418X829_9PSED</name>
<proteinExistence type="predicted"/>
<accession>A0A418X829</accession>
<keyword evidence="1" id="KW-1133">Transmembrane helix</keyword>
<sequence length="338" mass="39130">MKGSSLHMVGMYLKSIFLGTVYLRFALALLALGGAIFAMPNVWEYGYELVVTFLKYKYPDLEMPLPPSIDRASSYLTGGVFIASGFGVFLWFYRIDRRQKIEDAARASYFTLMADEDSNWVTWSEEYKQASDPVCNFRLSFLIETGVVGARIYTIDIDRLVKGCHCWVHNPSLVNYHTREVYEFLGDNKTLARPILIESNQSVKLSYKNRAAGPTPRFDYTELESGEYKVEVSYRMESSKEAQIYTIFLLQKDGGIRKIDRLSPPPKLNDEIIKMAFHNEILSQDEMDRLELISERSRYLAYRYGDAYYKSWPELRTFDGLLQSCQQKIEQAKLEVKH</sequence>
<protein>
    <submittedName>
        <fullName evidence="2">Uncharacterized protein</fullName>
    </submittedName>
</protein>
<evidence type="ECO:0000313" key="3">
    <source>
        <dbReference type="Proteomes" id="UP000284021"/>
    </source>
</evidence>
<dbReference type="Proteomes" id="UP000284021">
    <property type="component" value="Unassembled WGS sequence"/>
</dbReference>
<dbReference type="EMBL" id="QYUR01000008">
    <property type="protein sequence ID" value="RJG08652.1"/>
    <property type="molecule type" value="Genomic_DNA"/>
</dbReference>
<feature type="transmembrane region" description="Helical" evidence="1">
    <location>
        <begin position="72"/>
        <end position="93"/>
    </location>
</feature>
<gene>
    <name evidence="2" type="ORF">D3879_22420</name>
</gene>
<keyword evidence="3" id="KW-1185">Reference proteome</keyword>
<keyword evidence="1" id="KW-0472">Membrane</keyword>
<keyword evidence="1" id="KW-0812">Transmembrane</keyword>
<organism evidence="2 3">
    <name type="scientific">Pseudomonas cavernicola</name>
    <dbReference type="NCBI Taxonomy" id="2320866"/>
    <lineage>
        <taxon>Bacteria</taxon>
        <taxon>Pseudomonadati</taxon>
        <taxon>Pseudomonadota</taxon>
        <taxon>Gammaproteobacteria</taxon>
        <taxon>Pseudomonadales</taxon>
        <taxon>Pseudomonadaceae</taxon>
        <taxon>Pseudomonas</taxon>
    </lineage>
</organism>
<feature type="transmembrane region" description="Helical" evidence="1">
    <location>
        <begin position="21"/>
        <end position="43"/>
    </location>
</feature>
<comment type="caution">
    <text evidence="2">The sequence shown here is derived from an EMBL/GenBank/DDBJ whole genome shotgun (WGS) entry which is preliminary data.</text>
</comment>
<dbReference type="RefSeq" id="WP_119956455.1">
    <property type="nucleotide sequence ID" value="NZ_QYUR01000008.1"/>
</dbReference>
<evidence type="ECO:0000256" key="1">
    <source>
        <dbReference type="SAM" id="Phobius"/>
    </source>
</evidence>
<evidence type="ECO:0000313" key="2">
    <source>
        <dbReference type="EMBL" id="RJG08652.1"/>
    </source>
</evidence>
<dbReference type="AlphaFoldDB" id="A0A418X829"/>